<sequence>MNRFNLGLAFDGERVSFQPAAPLVDKLEHTFGHSLRHCKFYVLKGGRKPTISFSHGGDVSIAENDLTSKEDIYEAAISHEVCHYLQKNIRNAKNTIGTMSQIELEAELASVHFAFGKKINLSFNDYSTSIRFWDKAGHYYTTVLCYLAAGCDPREASLIGKRAWLPDATLNHAAVNALISAAKENSYRKATEAFLDYKLAKTPEQKTAAIAAGARLGLNETVRAIHMGLHALTSKNVFKEREAREGVILSGRMQNSFLTDIAHHPFGNCYSHMQLPDDDSMCVAGMGHYDATQPEEGHESDQIWNIKRSKPYMDYVGKLYELACRRMKTVYRQETLDNILFAMNPMYHKTRKFALARPVENARKLATLPDCRSEDECANHLQAVALGILGNKKNIYDYSCPEGLKWAQYKNHIEHRDVFHGDDYASSYYLSGNKIFPDGGWERGYDWLGAAILAAACDWAELTGSKIDRSLVVPIYPRLPERDPNAIDLGYGLQYSEIKF</sequence>
<accession>A0AAJ1TNK0</accession>
<dbReference type="Proteomes" id="UP001223420">
    <property type="component" value="Unassembled WGS sequence"/>
</dbReference>
<dbReference type="AlphaFoldDB" id="A0AAJ1TNK0"/>
<comment type="caution">
    <text evidence="1">The sequence shown here is derived from an EMBL/GenBank/DDBJ whole genome shotgun (WGS) entry which is preliminary data.</text>
</comment>
<reference evidence="1" key="1">
    <citation type="submission" date="2023-07" db="EMBL/GenBank/DDBJ databases">
        <title>Genomic Encyclopedia of Type Strains, Phase IV (KMG-IV): sequencing the most valuable type-strain genomes for metagenomic binning, comparative biology and taxonomic classification.</title>
        <authorList>
            <person name="Goeker M."/>
        </authorList>
    </citation>
    <scope>NUCLEOTIDE SEQUENCE</scope>
    <source>
        <strain evidence="1">DSM 19569</strain>
    </source>
</reference>
<dbReference type="RefSeq" id="WP_230366504.1">
    <property type="nucleotide sequence ID" value="NZ_JAJALK010000005.1"/>
</dbReference>
<protein>
    <submittedName>
        <fullName evidence="1">Uncharacterized protein</fullName>
    </submittedName>
</protein>
<proteinExistence type="predicted"/>
<name>A0AAJ1TNK0_9HYPH</name>
<evidence type="ECO:0000313" key="1">
    <source>
        <dbReference type="EMBL" id="MDQ0544126.1"/>
    </source>
</evidence>
<gene>
    <name evidence="1" type="ORF">QO001_003055</name>
</gene>
<dbReference type="EMBL" id="JAUSWL010000004">
    <property type="protein sequence ID" value="MDQ0544126.1"/>
    <property type="molecule type" value="Genomic_DNA"/>
</dbReference>
<organism evidence="1 2">
    <name type="scientific">Methylobacterium brachiatum</name>
    <dbReference type="NCBI Taxonomy" id="269660"/>
    <lineage>
        <taxon>Bacteria</taxon>
        <taxon>Pseudomonadati</taxon>
        <taxon>Pseudomonadota</taxon>
        <taxon>Alphaproteobacteria</taxon>
        <taxon>Hyphomicrobiales</taxon>
        <taxon>Methylobacteriaceae</taxon>
        <taxon>Methylobacterium</taxon>
    </lineage>
</organism>
<evidence type="ECO:0000313" key="2">
    <source>
        <dbReference type="Proteomes" id="UP001223420"/>
    </source>
</evidence>